<comment type="caution">
    <text evidence="2">The sequence shown here is derived from an EMBL/GenBank/DDBJ whole genome shotgun (WGS) entry which is preliminary data.</text>
</comment>
<sequence length="109" mass="12275">MQFATNHLEDKARLWKKMLWSYQTKCNFLANTDTAMCVGKLPAQLNAPSPDVIHGGGSIKNFGNKSRQVLVLVSGCAKLIQIFPICASAIYCMSRAEYKYRPHLSDFIY</sequence>
<dbReference type="EMBL" id="JAHRIO010001574">
    <property type="protein sequence ID" value="MEQ2159043.1"/>
    <property type="molecule type" value="Genomic_DNA"/>
</dbReference>
<accession>A0ABV0MKV3</accession>
<keyword evidence="1" id="KW-1133">Transmembrane helix</keyword>
<reference evidence="2 3" key="1">
    <citation type="submission" date="2021-06" db="EMBL/GenBank/DDBJ databases">
        <authorList>
            <person name="Palmer J.M."/>
        </authorList>
    </citation>
    <scope>NUCLEOTIDE SEQUENCE [LARGE SCALE GENOMIC DNA]</scope>
    <source>
        <strain evidence="2 3">GA_2019</strain>
        <tissue evidence="2">Muscle</tissue>
    </source>
</reference>
<evidence type="ECO:0000256" key="1">
    <source>
        <dbReference type="SAM" id="Phobius"/>
    </source>
</evidence>
<organism evidence="2 3">
    <name type="scientific">Goodea atripinnis</name>
    <dbReference type="NCBI Taxonomy" id="208336"/>
    <lineage>
        <taxon>Eukaryota</taxon>
        <taxon>Metazoa</taxon>
        <taxon>Chordata</taxon>
        <taxon>Craniata</taxon>
        <taxon>Vertebrata</taxon>
        <taxon>Euteleostomi</taxon>
        <taxon>Actinopterygii</taxon>
        <taxon>Neopterygii</taxon>
        <taxon>Teleostei</taxon>
        <taxon>Neoteleostei</taxon>
        <taxon>Acanthomorphata</taxon>
        <taxon>Ovalentaria</taxon>
        <taxon>Atherinomorphae</taxon>
        <taxon>Cyprinodontiformes</taxon>
        <taxon>Goodeidae</taxon>
        <taxon>Goodea</taxon>
    </lineage>
</organism>
<keyword evidence="1" id="KW-0812">Transmembrane</keyword>
<keyword evidence="3" id="KW-1185">Reference proteome</keyword>
<name>A0ABV0MKV3_9TELE</name>
<feature type="transmembrane region" description="Helical" evidence="1">
    <location>
        <begin position="69"/>
        <end position="92"/>
    </location>
</feature>
<proteinExistence type="predicted"/>
<evidence type="ECO:0000313" key="3">
    <source>
        <dbReference type="Proteomes" id="UP001476798"/>
    </source>
</evidence>
<evidence type="ECO:0000313" key="2">
    <source>
        <dbReference type="EMBL" id="MEQ2159043.1"/>
    </source>
</evidence>
<gene>
    <name evidence="2" type="ORF">GOODEAATRI_018480</name>
</gene>
<protein>
    <submittedName>
        <fullName evidence="2">Uncharacterized protein</fullName>
    </submittedName>
</protein>
<keyword evidence="1" id="KW-0472">Membrane</keyword>
<dbReference type="Proteomes" id="UP001476798">
    <property type="component" value="Unassembled WGS sequence"/>
</dbReference>